<dbReference type="Gene3D" id="2.60.120.10">
    <property type="entry name" value="Jelly Rolls"/>
    <property type="match status" value="1"/>
</dbReference>
<dbReference type="InterPro" id="IPR018490">
    <property type="entry name" value="cNMP-bd_dom_sf"/>
</dbReference>
<organism evidence="2 3">
    <name type="scientific">Runella defluvii</name>
    <dbReference type="NCBI Taxonomy" id="370973"/>
    <lineage>
        <taxon>Bacteria</taxon>
        <taxon>Pseudomonadati</taxon>
        <taxon>Bacteroidota</taxon>
        <taxon>Cytophagia</taxon>
        <taxon>Cytophagales</taxon>
        <taxon>Spirosomataceae</taxon>
        <taxon>Runella</taxon>
    </lineage>
</organism>
<gene>
    <name evidence="2" type="ORF">FHS57_002103</name>
</gene>
<dbReference type="CDD" id="cd00038">
    <property type="entry name" value="CAP_ED"/>
    <property type="match status" value="1"/>
</dbReference>
<dbReference type="Pfam" id="PF00027">
    <property type="entry name" value="cNMP_binding"/>
    <property type="match status" value="1"/>
</dbReference>
<evidence type="ECO:0000313" key="3">
    <source>
        <dbReference type="Proteomes" id="UP000541352"/>
    </source>
</evidence>
<dbReference type="Proteomes" id="UP000541352">
    <property type="component" value="Unassembled WGS sequence"/>
</dbReference>
<sequence length="202" mass="23456">MTIQGKMDDASASQPDLLDPLLDKIYLLPAPSRLSLKRYIREVSYPKGHILLRADKIETDIYFIKKGIVRAYAQTPDNEITFWFGQEGDTVISMKSYVENQKGYEDVELLDNCDLYQLKIHDLQQLFGQDIHLANWGRKFAEQELIKTEERLISRQFRTASQRYNELLQKNPALIQRVQLGYIASYLGITQVSLSRIRAELK</sequence>
<dbReference type="InterPro" id="IPR014710">
    <property type="entry name" value="RmlC-like_jellyroll"/>
</dbReference>
<accession>A0A7W5ZIW1</accession>
<dbReference type="SUPFAM" id="SSF51206">
    <property type="entry name" value="cAMP-binding domain-like"/>
    <property type="match status" value="1"/>
</dbReference>
<evidence type="ECO:0000313" key="2">
    <source>
        <dbReference type="EMBL" id="MBB3838098.1"/>
    </source>
</evidence>
<dbReference type="RefSeq" id="WP_229601312.1">
    <property type="nucleotide sequence ID" value="NZ_JACIBY010000004.1"/>
</dbReference>
<name>A0A7W5ZIW1_9BACT</name>
<feature type="domain" description="Cyclic nucleotide-binding" evidence="1">
    <location>
        <begin position="43"/>
        <end position="129"/>
    </location>
</feature>
<dbReference type="InterPro" id="IPR000595">
    <property type="entry name" value="cNMP-bd_dom"/>
</dbReference>
<protein>
    <submittedName>
        <fullName evidence="2">CRP-like cAMP-binding protein</fullName>
    </submittedName>
</protein>
<reference evidence="2 3" key="1">
    <citation type="submission" date="2020-08" db="EMBL/GenBank/DDBJ databases">
        <title>Genomic Encyclopedia of Type Strains, Phase IV (KMG-IV): sequencing the most valuable type-strain genomes for metagenomic binning, comparative biology and taxonomic classification.</title>
        <authorList>
            <person name="Goeker M."/>
        </authorList>
    </citation>
    <scope>NUCLEOTIDE SEQUENCE [LARGE SCALE GENOMIC DNA]</scope>
    <source>
        <strain evidence="2 3">DSM 17976</strain>
    </source>
</reference>
<evidence type="ECO:0000259" key="1">
    <source>
        <dbReference type="Pfam" id="PF00027"/>
    </source>
</evidence>
<dbReference type="EMBL" id="JACIBY010000004">
    <property type="protein sequence ID" value="MBB3838098.1"/>
    <property type="molecule type" value="Genomic_DNA"/>
</dbReference>
<dbReference type="AlphaFoldDB" id="A0A7W5ZIW1"/>
<keyword evidence="3" id="KW-1185">Reference proteome</keyword>
<comment type="caution">
    <text evidence="2">The sequence shown here is derived from an EMBL/GenBank/DDBJ whole genome shotgun (WGS) entry which is preliminary data.</text>
</comment>
<proteinExistence type="predicted"/>